<dbReference type="EMBL" id="LAZR01054057">
    <property type="protein sequence ID" value="KKK79379.1"/>
    <property type="molecule type" value="Genomic_DNA"/>
</dbReference>
<accession>A0A0F9ALP2</accession>
<organism evidence="1">
    <name type="scientific">marine sediment metagenome</name>
    <dbReference type="NCBI Taxonomy" id="412755"/>
    <lineage>
        <taxon>unclassified sequences</taxon>
        <taxon>metagenomes</taxon>
        <taxon>ecological metagenomes</taxon>
    </lineage>
</organism>
<proteinExistence type="predicted"/>
<dbReference type="AlphaFoldDB" id="A0A0F9ALP2"/>
<reference evidence="1" key="1">
    <citation type="journal article" date="2015" name="Nature">
        <title>Complex archaea that bridge the gap between prokaryotes and eukaryotes.</title>
        <authorList>
            <person name="Spang A."/>
            <person name="Saw J.H."/>
            <person name="Jorgensen S.L."/>
            <person name="Zaremba-Niedzwiedzka K."/>
            <person name="Martijn J."/>
            <person name="Lind A.E."/>
            <person name="van Eijk R."/>
            <person name="Schleper C."/>
            <person name="Guy L."/>
            <person name="Ettema T.J."/>
        </authorList>
    </citation>
    <scope>NUCLEOTIDE SEQUENCE</scope>
</reference>
<protein>
    <submittedName>
        <fullName evidence="1">Uncharacterized protein</fullName>
    </submittedName>
</protein>
<name>A0A0F9ALP2_9ZZZZ</name>
<comment type="caution">
    <text evidence="1">The sequence shown here is derived from an EMBL/GenBank/DDBJ whole genome shotgun (WGS) entry which is preliminary data.</text>
</comment>
<sequence length="112" mass="12364">MYLHPITHKGKFDKIIALQMNGFLFESHCWVDEGGWPRTCKWCDAVADKDMHIEGAETSVVAPGLCPGNPAIQDLLDAIKGLADVVQARNPKEQIVCVEIARAVLKRHGTDL</sequence>
<gene>
    <name evidence="1" type="ORF">LCGC14_2834080</name>
</gene>
<evidence type="ECO:0000313" key="1">
    <source>
        <dbReference type="EMBL" id="KKK79379.1"/>
    </source>
</evidence>